<reference evidence="3" key="2">
    <citation type="submission" date="2025-08" db="UniProtKB">
        <authorList>
            <consortium name="RefSeq"/>
        </authorList>
    </citation>
    <scope>IDENTIFICATION</scope>
    <source>
        <tissue evidence="3">Young leaves</tissue>
    </source>
</reference>
<dbReference type="KEGG" id="pda:120111731"/>
<dbReference type="GeneID" id="120111731"/>
<dbReference type="InterPro" id="IPR051394">
    <property type="entry name" value="Glutamate_Synthase"/>
</dbReference>
<dbReference type="PANTHER" id="PTHR43100">
    <property type="entry name" value="GLUTAMATE SYNTHASE [NADPH] SMALL CHAIN"/>
    <property type="match status" value="1"/>
</dbReference>
<dbReference type="Pfam" id="PF07992">
    <property type="entry name" value="Pyr_redox_2"/>
    <property type="match status" value="1"/>
</dbReference>
<dbReference type="OrthoDB" id="4327079at2759"/>
<dbReference type="Proteomes" id="UP000228380">
    <property type="component" value="Chromosome 8"/>
</dbReference>
<proteinExistence type="predicted"/>
<name>A0A8B9ANE3_PHODC</name>
<dbReference type="InterPro" id="IPR023753">
    <property type="entry name" value="FAD/NAD-binding_dom"/>
</dbReference>
<dbReference type="PANTHER" id="PTHR43100:SF1">
    <property type="entry name" value="GLUTAMATE SYNTHASE [NADPH] SMALL CHAIN"/>
    <property type="match status" value="1"/>
</dbReference>
<evidence type="ECO:0000313" key="2">
    <source>
        <dbReference type="Proteomes" id="UP000228380"/>
    </source>
</evidence>
<gene>
    <name evidence="3" type="primary">LOC120111731</name>
</gene>
<dbReference type="GO" id="GO:0016491">
    <property type="term" value="F:oxidoreductase activity"/>
    <property type="evidence" value="ECO:0007669"/>
    <property type="project" value="InterPro"/>
</dbReference>
<feature type="domain" description="FAD/NAD(P)-binding" evidence="1">
    <location>
        <begin position="160"/>
        <end position="245"/>
    </location>
</feature>
<organism evidence="2 3">
    <name type="scientific">Phoenix dactylifera</name>
    <name type="common">Date palm</name>
    <dbReference type="NCBI Taxonomy" id="42345"/>
    <lineage>
        <taxon>Eukaryota</taxon>
        <taxon>Viridiplantae</taxon>
        <taxon>Streptophyta</taxon>
        <taxon>Embryophyta</taxon>
        <taxon>Tracheophyta</taxon>
        <taxon>Spermatophyta</taxon>
        <taxon>Magnoliopsida</taxon>
        <taxon>Liliopsida</taxon>
        <taxon>Arecaceae</taxon>
        <taxon>Coryphoideae</taxon>
        <taxon>Phoeniceae</taxon>
        <taxon>Phoenix</taxon>
    </lineage>
</organism>
<dbReference type="Gene3D" id="3.50.50.60">
    <property type="entry name" value="FAD/NAD(P)-binding domain"/>
    <property type="match status" value="1"/>
</dbReference>
<dbReference type="PRINTS" id="PR00368">
    <property type="entry name" value="FADPNR"/>
</dbReference>
<keyword evidence="2" id="KW-1185">Reference proteome</keyword>
<protein>
    <submittedName>
        <fullName evidence="3">Glutamate synthase [NADH], amyloplastic-like</fullName>
    </submittedName>
</protein>
<dbReference type="InterPro" id="IPR036188">
    <property type="entry name" value="FAD/NAD-bd_sf"/>
</dbReference>
<dbReference type="AlphaFoldDB" id="A0A8B9ANE3"/>
<evidence type="ECO:0000259" key="1">
    <source>
        <dbReference type="Pfam" id="PF07992"/>
    </source>
</evidence>
<dbReference type="FunFam" id="3.50.50.60:FF:000022">
    <property type="entry name" value="Glutamate synthase [NADH], amyloplastic"/>
    <property type="match status" value="1"/>
</dbReference>
<reference evidence="2" key="1">
    <citation type="journal article" date="2019" name="Nat. Commun.">
        <title>Genome-wide association mapping of date palm fruit traits.</title>
        <authorList>
            <person name="Hazzouri K.M."/>
            <person name="Gros-Balthazard M."/>
            <person name="Flowers J.M."/>
            <person name="Copetti D."/>
            <person name="Lemansour A."/>
            <person name="Lebrun M."/>
            <person name="Masmoudi K."/>
            <person name="Ferrand S."/>
            <person name="Dhar M.I."/>
            <person name="Fresquez Z.A."/>
            <person name="Rosas U."/>
            <person name="Zhang J."/>
            <person name="Talag J."/>
            <person name="Lee S."/>
            <person name="Kudrna D."/>
            <person name="Powell R.F."/>
            <person name="Leitch I.J."/>
            <person name="Krueger R.R."/>
            <person name="Wing R.A."/>
            <person name="Amiri K.M.A."/>
            <person name="Purugganan M.D."/>
        </authorList>
    </citation>
    <scope>NUCLEOTIDE SEQUENCE [LARGE SCALE GENOMIC DNA]</scope>
    <source>
        <strain evidence="2">cv. Khalas</strain>
    </source>
</reference>
<dbReference type="SUPFAM" id="SSF51905">
    <property type="entry name" value="FAD/NAD(P)-binding domain"/>
    <property type="match status" value="1"/>
</dbReference>
<sequence>MYDCKKFKRFDNSSSLSSSRDLPIPGSELSGIHFALEFLHMNTKSLLDSNLQDGRYISAKGKEVVVIGGGDTGTDCIGTSIRHGCTSIINLELLSQPPRTRAPGNSWPQWPRILRVDYDHHEAAAKFGKDPRSYEVQSKRFIGDGNGNVKALEVVHVHWVKDARGKFQFEEIKGSEEIIEADLVLLAMGFLGPESTIADQLGLERDGRSNFKAVYGHFSTNIDGVFAAGDCRRGQSLVVWAISEGRQAACQVDKYLMKEDTTPANTR</sequence>
<dbReference type="RefSeq" id="XP_038985533.1">
    <property type="nucleotide sequence ID" value="XM_039129605.1"/>
</dbReference>
<evidence type="ECO:0000313" key="3">
    <source>
        <dbReference type="RefSeq" id="XP_038985533.1"/>
    </source>
</evidence>
<accession>A0A8B9ANE3</accession>